<evidence type="ECO:0000256" key="2">
    <source>
        <dbReference type="ARBA" id="ARBA00023125"/>
    </source>
</evidence>
<protein>
    <submittedName>
        <fullName evidence="5">LacI family DNA-binding transcriptional regulator</fullName>
    </submittedName>
</protein>
<dbReference type="InterPro" id="IPR000843">
    <property type="entry name" value="HTH_LacI"/>
</dbReference>
<keyword evidence="1" id="KW-0805">Transcription regulation</keyword>
<dbReference type="Gene3D" id="1.10.260.40">
    <property type="entry name" value="lambda repressor-like DNA-binding domains"/>
    <property type="match status" value="1"/>
</dbReference>
<evidence type="ECO:0000256" key="3">
    <source>
        <dbReference type="ARBA" id="ARBA00023163"/>
    </source>
</evidence>
<dbReference type="Pfam" id="PF13377">
    <property type="entry name" value="Peripla_BP_3"/>
    <property type="match status" value="1"/>
</dbReference>
<dbReference type="CDD" id="cd01392">
    <property type="entry name" value="HTH_LacI"/>
    <property type="match status" value="1"/>
</dbReference>
<reference evidence="5 6" key="1">
    <citation type="submission" date="2021-01" db="EMBL/GenBank/DDBJ databases">
        <title>WGS of actinomycetes isolated from Thailand.</title>
        <authorList>
            <person name="Thawai C."/>
        </authorList>
    </citation>
    <scope>NUCLEOTIDE SEQUENCE [LARGE SCALE GENOMIC DNA]</scope>
    <source>
        <strain evidence="5 6">CA1R205</strain>
    </source>
</reference>
<dbReference type="Pfam" id="PF00356">
    <property type="entry name" value="LacI"/>
    <property type="match status" value="1"/>
</dbReference>
<keyword evidence="6" id="KW-1185">Reference proteome</keyword>
<dbReference type="PROSITE" id="PS00356">
    <property type="entry name" value="HTH_LACI_1"/>
    <property type="match status" value="1"/>
</dbReference>
<dbReference type="Gene3D" id="3.40.50.2300">
    <property type="match status" value="2"/>
</dbReference>
<dbReference type="SUPFAM" id="SSF53822">
    <property type="entry name" value="Periplasmic binding protein-like I"/>
    <property type="match status" value="1"/>
</dbReference>
<dbReference type="InterPro" id="IPR046335">
    <property type="entry name" value="LacI/GalR-like_sensor"/>
</dbReference>
<dbReference type="GO" id="GO:0003677">
    <property type="term" value="F:DNA binding"/>
    <property type="evidence" value="ECO:0007669"/>
    <property type="project" value="UniProtKB-KW"/>
</dbReference>
<dbReference type="Proteomes" id="UP000634229">
    <property type="component" value="Unassembled WGS sequence"/>
</dbReference>
<evidence type="ECO:0000256" key="1">
    <source>
        <dbReference type="ARBA" id="ARBA00023015"/>
    </source>
</evidence>
<dbReference type="PANTHER" id="PTHR30146">
    <property type="entry name" value="LACI-RELATED TRANSCRIPTIONAL REPRESSOR"/>
    <property type="match status" value="1"/>
</dbReference>
<dbReference type="InterPro" id="IPR010982">
    <property type="entry name" value="Lambda_DNA-bd_dom_sf"/>
</dbReference>
<dbReference type="CDD" id="cd06267">
    <property type="entry name" value="PBP1_LacI_sugar_binding-like"/>
    <property type="match status" value="1"/>
</dbReference>
<dbReference type="SUPFAM" id="SSF47413">
    <property type="entry name" value="lambda repressor-like DNA-binding domains"/>
    <property type="match status" value="1"/>
</dbReference>
<organism evidence="5 6">
    <name type="scientific">Streptomyces coffeae</name>
    <dbReference type="NCBI Taxonomy" id="621382"/>
    <lineage>
        <taxon>Bacteria</taxon>
        <taxon>Bacillati</taxon>
        <taxon>Actinomycetota</taxon>
        <taxon>Actinomycetes</taxon>
        <taxon>Kitasatosporales</taxon>
        <taxon>Streptomycetaceae</taxon>
        <taxon>Streptomyces</taxon>
    </lineage>
</organism>
<evidence type="ECO:0000259" key="4">
    <source>
        <dbReference type="PROSITE" id="PS50932"/>
    </source>
</evidence>
<gene>
    <name evidence="5" type="ORF">JK363_18290</name>
</gene>
<feature type="domain" description="HTH lacI-type" evidence="4">
    <location>
        <begin position="3"/>
        <end position="57"/>
    </location>
</feature>
<dbReference type="SMART" id="SM00354">
    <property type="entry name" value="HTH_LACI"/>
    <property type="match status" value="1"/>
</dbReference>
<proteinExistence type="predicted"/>
<comment type="caution">
    <text evidence="5">The sequence shown here is derived from an EMBL/GenBank/DDBJ whole genome shotgun (WGS) entry which is preliminary data.</text>
</comment>
<name>A0ABS1NF15_9ACTN</name>
<dbReference type="PANTHER" id="PTHR30146:SF153">
    <property type="entry name" value="LACTOSE OPERON REPRESSOR"/>
    <property type="match status" value="1"/>
</dbReference>
<evidence type="ECO:0000313" key="6">
    <source>
        <dbReference type="Proteomes" id="UP000634229"/>
    </source>
</evidence>
<dbReference type="EMBL" id="JAERRF010000009">
    <property type="protein sequence ID" value="MBL1098574.1"/>
    <property type="molecule type" value="Genomic_DNA"/>
</dbReference>
<keyword evidence="3" id="KW-0804">Transcription</keyword>
<accession>A0ABS1NF15</accession>
<keyword evidence="2 5" id="KW-0238">DNA-binding</keyword>
<sequence>MKVGITEVATRAGVSEATVSRVINRRQGVSKKTRDTVEQAMAEVGYERPTQGQLVALLTEHVSNPFFADVAERIESSLAPHGLKTVVCPAFPGGVQERDFISSLVDKGIAAVVFLSASNTVEGADVETYEMLRTRRIPYVAINGEFADGVPAPVFSTDDALAAELAVDHLHRLGHRRIGMASGPVGNHPADKRVEGFLTAMAKRGIEDPERWVIRQSYTVEGGQSAATTLLGLGATAIVAASDYMALGAIRGVRRQGRSVPGDISVVGYDGTMITEFVDPPLTTVRQPADRLALEVGRTVLALVSNRDVPTGELLFDPELVIRASTGPAPS</sequence>
<dbReference type="PROSITE" id="PS50932">
    <property type="entry name" value="HTH_LACI_2"/>
    <property type="match status" value="1"/>
</dbReference>
<evidence type="ECO:0000313" key="5">
    <source>
        <dbReference type="EMBL" id="MBL1098574.1"/>
    </source>
</evidence>
<dbReference type="InterPro" id="IPR028082">
    <property type="entry name" value="Peripla_BP_I"/>
</dbReference>